<dbReference type="Proteomes" id="UP000691718">
    <property type="component" value="Unassembled WGS sequence"/>
</dbReference>
<accession>A0A8S3WVN1</accession>
<gene>
    <name evidence="1" type="ORF">PAPOLLO_LOCUS10279</name>
</gene>
<proteinExistence type="predicted"/>
<evidence type="ECO:0000313" key="1">
    <source>
        <dbReference type="EMBL" id="CAG4981672.1"/>
    </source>
</evidence>
<dbReference type="PANTHER" id="PTHR34239">
    <property type="entry name" value="APPLE DOMAIN-CONTAINING PROTEIN"/>
    <property type="match status" value="1"/>
</dbReference>
<evidence type="ECO:0000313" key="2">
    <source>
        <dbReference type="Proteomes" id="UP000691718"/>
    </source>
</evidence>
<dbReference type="EMBL" id="CAJQZP010000738">
    <property type="protein sequence ID" value="CAG4981672.1"/>
    <property type="molecule type" value="Genomic_DNA"/>
</dbReference>
<protein>
    <submittedName>
        <fullName evidence="1">(apollo) hypothetical protein</fullName>
    </submittedName>
</protein>
<comment type="caution">
    <text evidence="1">The sequence shown here is derived from an EMBL/GenBank/DDBJ whole genome shotgun (WGS) entry which is preliminary data.</text>
</comment>
<reference evidence="1" key="1">
    <citation type="submission" date="2021-04" db="EMBL/GenBank/DDBJ databases">
        <authorList>
            <person name="Tunstrom K."/>
        </authorList>
    </citation>
    <scope>NUCLEOTIDE SEQUENCE</scope>
</reference>
<organism evidence="1 2">
    <name type="scientific">Parnassius apollo</name>
    <name type="common">Apollo butterfly</name>
    <name type="synonym">Papilio apollo</name>
    <dbReference type="NCBI Taxonomy" id="110799"/>
    <lineage>
        <taxon>Eukaryota</taxon>
        <taxon>Metazoa</taxon>
        <taxon>Ecdysozoa</taxon>
        <taxon>Arthropoda</taxon>
        <taxon>Hexapoda</taxon>
        <taxon>Insecta</taxon>
        <taxon>Pterygota</taxon>
        <taxon>Neoptera</taxon>
        <taxon>Endopterygota</taxon>
        <taxon>Lepidoptera</taxon>
        <taxon>Glossata</taxon>
        <taxon>Ditrysia</taxon>
        <taxon>Papilionoidea</taxon>
        <taxon>Papilionidae</taxon>
        <taxon>Parnassiinae</taxon>
        <taxon>Parnassini</taxon>
        <taxon>Parnassius</taxon>
        <taxon>Parnassius</taxon>
    </lineage>
</organism>
<sequence>MIGEPYLKKNSLEINSKLAELWQSLITKGLDKESKRGIVEKIPCMTNCTLNAPKLNHEITAILSSNARTRDIKLSEKQDQIGLVISNLNIVLSDLIKKKDKENIDVISDSIRLLCDLHYMESATRRAVILPGLNKNMKEALDETQITNFLFGGEISSVLKRLKDLERSKKGLLTPLSYWRPSPPMSTPYQPRGGQRGNYLSRIKSQQRRYKTFKILNQLELLP</sequence>
<dbReference type="OrthoDB" id="6140287at2759"/>
<keyword evidence="2" id="KW-1185">Reference proteome</keyword>
<dbReference type="AlphaFoldDB" id="A0A8S3WVN1"/>
<name>A0A8S3WVN1_PARAO</name>
<dbReference type="PANTHER" id="PTHR34239:SF2">
    <property type="entry name" value="TRANSPOSABLE ELEMENT P TRANSPOSASE_THAP9 CONSERVED DOMAIN-CONTAINING PROTEIN"/>
    <property type="match status" value="1"/>
</dbReference>